<evidence type="ECO:0000313" key="2">
    <source>
        <dbReference type="EMBL" id="VAW67051.1"/>
    </source>
</evidence>
<accession>A0A3B0XHA1</accession>
<keyword evidence="1" id="KW-0472">Membrane</keyword>
<dbReference type="AlphaFoldDB" id="A0A3B0XHA1"/>
<dbReference type="EMBL" id="UOFI01000090">
    <property type="protein sequence ID" value="VAW67051.1"/>
    <property type="molecule type" value="Genomic_DNA"/>
</dbReference>
<reference evidence="2" key="1">
    <citation type="submission" date="2018-06" db="EMBL/GenBank/DDBJ databases">
        <authorList>
            <person name="Zhirakovskaya E."/>
        </authorList>
    </citation>
    <scope>NUCLEOTIDE SEQUENCE</scope>
</reference>
<gene>
    <name evidence="2" type="ORF">MNBD_GAMMA09-2707</name>
</gene>
<proteinExistence type="predicted"/>
<feature type="transmembrane region" description="Helical" evidence="1">
    <location>
        <begin position="12"/>
        <end position="31"/>
    </location>
</feature>
<organism evidence="2">
    <name type="scientific">hydrothermal vent metagenome</name>
    <dbReference type="NCBI Taxonomy" id="652676"/>
    <lineage>
        <taxon>unclassified sequences</taxon>
        <taxon>metagenomes</taxon>
        <taxon>ecological metagenomes</taxon>
    </lineage>
</organism>
<evidence type="ECO:0000256" key="1">
    <source>
        <dbReference type="SAM" id="Phobius"/>
    </source>
</evidence>
<keyword evidence="1" id="KW-0812">Transmembrane</keyword>
<dbReference type="PROSITE" id="PS51257">
    <property type="entry name" value="PROKAR_LIPOPROTEIN"/>
    <property type="match status" value="1"/>
</dbReference>
<keyword evidence="1" id="KW-1133">Transmembrane helix</keyword>
<sequence>MSSLKKSFGLIKAMLVLSIFSLSCSIYYTWICIKLEIYGWLIAGIIIPPISVFIGLWSFIFDVPSFMLPDTP</sequence>
<protein>
    <submittedName>
        <fullName evidence="2">Uncharacterized protein</fullName>
    </submittedName>
</protein>
<feature type="transmembrane region" description="Helical" evidence="1">
    <location>
        <begin position="37"/>
        <end position="60"/>
    </location>
</feature>
<name>A0A3B0XHA1_9ZZZZ</name>